<dbReference type="Proteomes" id="UP001257739">
    <property type="component" value="Unassembled WGS sequence"/>
</dbReference>
<gene>
    <name evidence="3" type="ORF">J2X11_002538</name>
</gene>
<organism evidence="3 4">
    <name type="scientific">Aeromicrobium panaciterrae</name>
    <dbReference type="NCBI Taxonomy" id="363861"/>
    <lineage>
        <taxon>Bacteria</taxon>
        <taxon>Bacillati</taxon>
        <taxon>Actinomycetota</taxon>
        <taxon>Actinomycetes</taxon>
        <taxon>Propionibacteriales</taxon>
        <taxon>Nocardioidaceae</taxon>
        <taxon>Aeromicrobium</taxon>
    </lineage>
</organism>
<keyword evidence="4" id="KW-1185">Reference proteome</keyword>
<feature type="compositionally biased region" description="Basic and acidic residues" evidence="2">
    <location>
        <begin position="272"/>
        <end position="292"/>
    </location>
</feature>
<feature type="coiled-coil region" evidence="1">
    <location>
        <begin position="54"/>
        <end position="88"/>
    </location>
</feature>
<comment type="caution">
    <text evidence="3">The sequence shown here is derived from an EMBL/GenBank/DDBJ whole genome shotgun (WGS) entry which is preliminary data.</text>
</comment>
<accession>A0ABU1UR84</accession>
<feature type="region of interest" description="Disordered" evidence="2">
    <location>
        <begin position="252"/>
        <end position="292"/>
    </location>
</feature>
<evidence type="ECO:0000256" key="2">
    <source>
        <dbReference type="SAM" id="MobiDB-lite"/>
    </source>
</evidence>
<sequence length="292" mass="31201">MDLGSIAHDLYSVPPEEFIAARKESVAAARTAGDLALSKAIGELRKPSSAAVVINLLARNSEELLQDVADLGEELREAQEQGDGARLRELNGERKTLLRQVAVEGAELASEHGVSFSAAVANGVDETIKAALASSEAARAVQAGLLVSALSGAGMGFIDLSDSVALPGFELNPREDRPRERRLTAVPDLPDPKVAQEDAARDLVAEAVDAADQADTDLKESETAYEANELARAELHQRIDDLKKELQTLQEDAAEADADSRGLQRAVAQATKARDTAHKELARARERLDRLS</sequence>
<evidence type="ECO:0000313" key="4">
    <source>
        <dbReference type="Proteomes" id="UP001257739"/>
    </source>
</evidence>
<evidence type="ECO:0000256" key="1">
    <source>
        <dbReference type="SAM" id="Coils"/>
    </source>
</evidence>
<protein>
    <submittedName>
        <fullName evidence="3">Chromosome segregation ATPase</fullName>
    </submittedName>
</protein>
<keyword evidence="1" id="KW-0175">Coiled coil</keyword>
<dbReference type="EMBL" id="JAVDWH010000001">
    <property type="protein sequence ID" value="MDR7087699.1"/>
    <property type="molecule type" value="Genomic_DNA"/>
</dbReference>
<evidence type="ECO:0000313" key="3">
    <source>
        <dbReference type="EMBL" id="MDR7087699.1"/>
    </source>
</evidence>
<reference evidence="3 4" key="1">
    <citation type="submission" date="2023-07" db="EMBL/GenBank/DDBJ databases">
        <title>Sorghum-associated microbial communities from plants grown in Nebraska, USA.</title>
        <authorList>
            <person name="Schachtman D."/>
        </authorList>
    </citation>
    <scope>NUCLEOTIDE SEQUENCE [LARGE SCALE GENOMIC DNA]</scope>
    <source>
        <strain evidence="3 4">BE248</strain>
    </source>
</reference>
<name>A0ABU1UR84_9ACTN</name>
<proteinExistence type="predicted"/>
<dbReference type="RefSeq" id="WP_309971691.1">
    <property type="nucleotide sequence ID" value="NZ_JAVDWH010000001.1"/>
</dbReference>